<dbReference type="EMBL" id="NEDP02000015">
    <property type="protein sequence ID" value="OWF56855.1"/>
    <property type="molecule type" value="Genomic_DNA"/>
</dbReference>
<sequence>MSGIRKESTVKSVPAKCEEWLTTRNKRKASPVQKPIKKHKASSTPLREITRDNQPFLLTQNSPPPPQLKTCTKQSDIKSFFKSQNQTDHHGKLKTPVQLTFKDDEGIISSDDSDEEDLKENLNLRSQNSPLDKGSIFSRKQIQTLDDEESKPQYVQKESERNEHFKSIYKNDNVVDSPFKRGNCGNLIDQCVGSRKIQVHKPVHRRDLIRKDIHTETTSLLSSNRKEVHHMSSSSKGKYCFDKDDETNHEQERLEQKKISHKEDCEFTEIEFSMPDICSVAANKNSKDKRLTCDRFTCPVCCDVSPESLACSCDNTSCTETSTDQCNRPQLINSEEADQELDNFSLSLNTQYFT</sequence>
<evidence type="ECO:0000256" key="1">
    <source>
        <dbReference type="SAM" id="MobiDB-lite"/>
    </source>
</evidence>
<proteinExistence type="predicted"/>
<protein>
    <submittedName>
        <fullName evidence="2">Uncharacterized protein</fullName>
    </submittedName>
</protein>
<evidence type="ECO:0000313" key="3">
    <source>
        <dbReference type="Proteomes" id="UP000242188"/>
    </source>
</evidence>
<feature type="region of interest" description="Disordered" evidence="1">
    <location>
        <begin position="21"/>
        <end position="73"/>
    </location>
</feature>
<organism evidence="2 3">
    <name type="scientific">Mizuhopecten yessoensis</name>
    <name type="common">Japanese scallop</name>
    <name type="synonym">Patinopecten yessoensis</name>
    <dbReference type="NCBI Taxonomy" id="6573"/>
    <lineage>
        <taxon>Eukaryota</taxon>
        <taxon>Metazoa</taxon>
        <taxon>Spiralia</taxon>
        <taxon>Lophotrochozoa</taxon>
        <taxon>Mollusca</taxon>
        <taxon>Bivalvia</taxon>
        <taxon>Autobranchia</taxon>
        <taxon>Pteriomorphia</taxon>
        <taxon>Pectinida</taxon>
        <taxon>Pectinoidea</taxon>
        <taxon>Pectinidae</taxon>
        <taxon>Mizuhopecten</taxon>
    </lineage>
</organism>
<dbReference type="Proteomes" id="UP000242188">
    <property type="component" value="Unassembled WGS sequence"/>
</dbReference>
<gene>
    <name evidence="2" type="ORF">KP79_PYT20219</name>
</gene>
<comment type="caution">
    <text evidence="2">The sequence shown here is derived from an EMBL/GenBank/DDBJ whole genome shotgun (WGS) entry which is preliminary data.</text>
</comment>
<evidence type="ECO:0000313" key="2">
    <source>
        <dbReference type="EMBL" id="OWF56855.1"/>
    </source>
</evidence>
<dbReference type="AlphaFoldDB" id="A0A210R792"/>
<name>A0A210R792_MIZYE</name>
<dbReference type="OrthoDB" id="6096918at2759"/>
<feature type="compositionally biased region" description="Basic residues" evidence="1">
    <location>
        <begin position="24"/>
        <end position="41"/>
    </location>
</feature>
<feature type="region of interest" description="Disordered" evidence="1">
    <location>
        <begin position="222"/>
        <end position="242"/>
    </location>
</feature>
<keyword evidence="3" id="KW-1185">Reference proteome</keyword>
<reference evidence="2 3" key="1">
    <citation type="journal article" date="2017" name="Nat. Ecol. Evol.">
        <title>Scallop genome provides insights into evolution of bilaterian karyotype and development.</title>
        <authorList>
            <person name="Wang S."/>
            <person name="Zhang J."/>
            <person name="Jiao W."/>
            <person name="Li J."/>
            <person name="Xun X."/>
            <person name="Sun Y."/>
            <person name="Guo X."/>
            <person name="Huan P."/>
            <person name="Dong B."/>
            <person name="Zhang L."/>
            <person name="Hu X."/>
            <person name="Sun X."/>
            <person name="Wang J."/>
            <person name="Zhao C."/>
            <person name="Wang Y."/>
            <person name="Wang D."/>
            <person name="Huang X."/>
            <person name="Wang R."/>
            <person name="Lv J."/>
            <person name="Li Y."/>
            <person name="Zhang Z."/>
            <person name="Liu B."/>
            <person name="Lu W."/>
            <person name="Hui Y."/>
            <person name="Liang J."/>
            <person name="Zhou Z."/>
            <person name="Hou R."/>
            <person name="Li X."/>
            <person name="Liu Y."/>
            <person name="Li H."/>
            <person name="Ning X."/>
            <person name="Lin Y."/>
            <person name="Zhao L."/>
            <person name="Xing Q."/>
            <person name="Dou J."/>
            <person name="Li Y."/>
            <person name="Mao J."/>
            <person name="Guo H."/>
            <person name="Dou H."/>
            <person name="Li T."/>
            <person name="Mu C."/>
            <person name="Jiang W."/>
            <person name="Fu Q."/>
            <person name="Fu X."/>
            <person name="Miao Y."/>
            <person name="Liu J."/>
            <person name="Yu Q."/>
            <person name="Li R."/>
            <person name="Liao H."/>
            <person name="Li X."/>
            <person name="Kong Y."/>
            <person name="Jiang Z."/>
            <person name="Chourrout D."/>
            <person name="Li R."/>
            <person name="Bao Z."/>
        </authorList>
    </citation>
    <scope>NUCLEOTIDE SEQUENCE [LARGE SCALE GENOMIC DNA]</scope>
    <source>
        <strain evidence="2 3">PY_sf001</strain>
    </source>
</reference>
<accession>A0A210R792</accession>
<feature type="compositionally biased region" description="Polar residues" evidence="1">
    <location>
        <begin position="52"/>
        <end position="61"/>
    </location>
</feature>